<reference evidence="3" key="1">
    <citation type="submission" date="2016-10" db="EMBL/GenBank/DDBJ databases">
        <authorList>
            <person name="Varghese N."/>
            <person name="Submissions S."/>
        </authorList>
    </citation>
    <scope>NUCLEOTIDE SEQUENCE [LARGE SCALE GENOMIC DNA]</scope>
    <source>
        <strain evidence="3">DSM 25730</strain>
    </source>
</reference>
<dbReference type="InterPro" id="IPR002109">
    <property type="entry name" value="Glutaredoxin"/>
</dbReference>
<dbReference type="PROSITE" id="PS51354">
    <property type="entry name" value="GLUTAREDOXIN_2"/>
    <property type="match status" value="1"/>
</dbReference>
<evidence type="ECO:0000313" key="2">
    <source>
        <dbReference type="EMBL" id="SFC87975.1"/>
    </source>
</evidence>
<organism evidence="2 3">
    <name type="scientific">Algibacter pectinivorans</name>
    <dbReference type="NCBI Taxonomy" id="870482"/>
    <lineage>
        <taxon>Bacteria</taxon>
        <taxon>Pseudomonadati</taxon>
        <taxon>Bacteroidota</taxon>
        <taxon>Flavobacteriia</taxon>
        <taxon>Flavobacteriales</taxon>
        <taxon>Flavobacteriaceae</taxon>
        <taxon>Algibacter</taxon>
    </lineage>
</organism>
<dbReference type="Pfam" id="PF00462">
    <property type="entry name" value="Glutaredoxin"/>
    <property type="match status" value="1"/>
</dbReference>
<dbReference type="CDD" id="cd02976">
    <property type="entry name" value="NrdH"/>
    <property type="match status" value="1"/>
</dbReference>
<dbReference type="InterPro" id="IPR036249">
    <property type="entry name" value="Thioredoxin-like_sf"/>
</dbReference>
<gene>
    <name evidence="2" type="ORF">SAMN04487987_101481</name>
</gene>
<dbReference type="OrthoDB" id="9795531at2"/>
<accession>A0A1I1MS23</accession>
<proteinExistence type="predicted"/>
<dbReference type="RefSeq" id="WP_092848541.1">
    <property type="nucleotide sequence ID" value="NZ_FOMI01000001.1"/>
</dbReference>
<feature type="domain" description="Glutaredoxin" evidence="1">
    <location>
        <begin position="40"/>
        <end position="106"/>
    </location>
</feature>
<sequence>MKALVFSILLIITSGEDCLAQKTEPGLQGSLTAKENLKTIIVYGSDTCHYCIDTKAYLKNKKIDFTYYDVDVNLLKQREMVIKLQKAGISLDNLSLPIVDLNGKLIMNNTDFKDFLKKLDTTKNRHH</sequence>
<dbReference type="EMBL" id="FOMI01000001">
    <property type="protein sequence ID" value="SFC87975.1"/>
    <property type="molecule type" value="Genomic_DNA"/>
</dbReference>
<dbReference type="SUPFAM" id="SSF52833">
    <property type="entry name" value="Thioredoxin-like"/>
    <property type="match status" value="1"/>
</dbReference>
<dbReference type="Proteomes" id="UP000199439">
    <property type="component" value="Unassembled WGS sequence"/>
</dbReference>
<dbReference type="AlphaFoldDB" id="A0A1I1MS23"/>
<dbReference type="STRING" id="870482.SAMN04487987_101481"/>
<evidence type="ECO:0000313" key="3">
    <source>
        <dbReference type="Proteomes" id="UP000199439"/>
    </source>
</evidence>
<keyword evidence="3" id="KW-1185">Reference proteome</keyword>
<evidence type="ECO:0000259" key="1">
    <source>
        <dbReference type="Pfam" id="PF00462"/>
    </source>
</evidence>
<name>A0A1I1MS23_9FLAO</name>
<dbReference type="Gene3D" id="3.40.30.10">
    <property type="entry name" value="Glutaredoxin"/>
    <property type="match status" value="1"/>
</dbReference>
<protein>
    <submittedName>
        <fullName evidence="2">Glutaredoxin</fullName>
    </submittedName>
</protein>